<evidence type="ECO:0000259" key="1">
    <source>
        <dbReference type="Pfam" id="PF01636"/>
    </source>
</evidence>
<evidence type="ECO:0000313" key="3">
    <source>
        <dbReference type="Proteomes" id="UP001595443"/>
    </source>
</evidence>
<dbReference type="RefSeq" id="WP_377834763.1">
    <property type="nucleotide sequence ID" value="NZ_JBHRSK010000016.1"/>
</dbReference>
<comment type="caution">
    <text evidence="2">The sequence shown here is derived from an EMBL/GenBank/DDBJ whole genome shotgun (WGS) entry which is preliminary data.</text>
</comment>
<sequence length="334" mass="36293">MPDRAALSAAFLEAAGWGDAARAFLAGDASARSYDRLTRGDKTAVLMDAPPEGGVDVGAFARIARHLRTLELSAPRILAEDIGNGLLLVEDLGDDIYARIIERFPAREYPLYSAATDLIGFLQSQPAPAGLPVYDSAKMGEAVSPIAEFYAATVTGTAQDPAPLQSAMTAALARLAPGADVMLLRDYHAENLIWLPQRDGIEKVGLLDFELACMGHPAYDLVSLLQDARRDVSEETEEAMIWRFTGFTKRDLEPFQAAYAAQGAQRNLRIVGIFARLALRDGKTRYLSMIPRVWGYVQRNLAHPELAELAELVAQTVPEPTPEALQGIADRCPT</sequence>
<dbReference type="Gene3D" id="3.30.200.20">
    <property type="entry name" value="Phosphorylase Kinase, domain 1"/>
    <property type="match status" value="1"/>
</dbReference>
<proteinExistence type="predicted"/>
<gene>
    <name evidence="2" type="ORF">ACFOES_18060</name>
</gene>
<dbReference type="Proteomes" id="UP001595443">
    <property type="component" value="Unassembled WGS sequence"/>
</dbReference>
<accession>A0ABV7AKQ1</accession>
<dbReference type="SUPFAM" id="SSF56112">
    <property type="entry name" value="Protein kinase-like (PK-like)"/>
    <property type="match status" value="1"/>
</dbReference>
<reference evidence="3" key="1">
    <citation type="journal article" date="2019" name="Int. J. Syst. Evol. Microbiol.">
        <title>The Global Catalogue of Microorganisms (GCM) 10K type strain sequencing project: providing services to taxonomists for standard genome sequencing and annotation.</title>
        <authorList>
            <consortium name="The Broad Institute Genomics Platform"/>
            <consortium name="The Broad Institute Genome Sequencing Center for Infectious Disease"/>
            <person name="Wu L."/>
            <person name="Ma J."/>
        </authorList>
    </citation>
    <scope>NUCLEOTIDE SEQUENCE [LARGE SCALE GENOMIC DNA]</scope>
    <source>
        <strain evidence="3">KCTC 62192</strain>
    </source>
</reference>
<keyword evidence="3" id="KW-1185">Reference proteome</keyword>
<dbReference type="InterPro" id="IPR011009">
    <property type="entry name" value="Kinase-like_dom_sf"/>
</dbReference>
<evidence type="ECO:0000313" key="2">
    <source>
        <dbReference type="EMBL" id="MFC2970006.1"/>
    </source>
</evidence>
<dbReference type="Pfam" id="PF01636">
    <property type="entry name" value="APH"/>
    <property type="match status" value="1"/>
</dbReference>
<feature type="domain" description="Aminoglycoside phosphotransferase" evidence="1">
    <location>
        <begin position="24"/>
        <end position="239"/>
    </location>
</feature>
<name>A0ABV7AKQ1_9RHOB</name>
<dbReference type="EMBL" id="JBHRSK010000016">
    <property type="protein sequence ID" value="MFC2970006.1"/>
    <property type="molecule type" value="Genomic_DNA"/>
</dbReference>
<dbReference type="InterPro" id="IPR002575">
    <property type="entry name" value="Aminoglycoside_PTrfase"/>
</dbReference>
<organism evidence="2 3">
    <name type="scientific">Acidimangrovimonas pyrenivorans</name>
    <dbReference type="NCBI Taxonomy" id="2030798"/>
    <lineage>
        <taxon>Bacteria</taxon>
        <taxon>Pseudomonadati</taxon>
        <taxon>Pseudomonadota</taxon>
        <taxon>Alphaproteobacteria</taxon>
        <taxon>Rhodobacterales</taxon>
        <taxon>Paracoccaceae</taxon>
        <taxon>Acidimangrovimonas</taxon>
    </lineage>
</organism>
<protein>
    <submittedName>
        <fullName evidence="2">Aminoglycoside phosphotransferase family protein</fullName>
    </submittedName>
</protein>
<dbReference type="Gene3D" id="3.90.1200.10">
    <property type="match status" value="1"/>
</dbReference>